<dbReference type="InterPro" id="IPR051675">
    <property type="entry name" value="Endo/Exo/Phosphatase_dom_1"/>
</dbReference>
<gene>
    <name evidence="4" type="ORF">O4J56_31950</name>
</gene>
<feature type="region of interest" description="Disordered" evidence="1">
    <location>
        <begin position="308"/>
        <end position="332"/>
    </location>
</feature>
<feature type="domain" description="Helix-hairpin-helix DNA-binding motif class 1" evidence="3">
    <location>
        <begin position="341"/>
        <end position="360"/>
    </location>
</feature>
<dbReference type="Gene3D" id="3.10.560.10">
    <property type="entry name" value="Outer membrane lipoprotein wza domain like"/>
    <property type="match status" value="1"/>
</dbReference>
<feature type="transmembrane region" description="Helical" evidence="2">
    <location>
        <begin position="183"/>
        <end position="202"/>
    </location>
</feature>
<proteinExistence type="predicted"/>
<keyword evidence="5" id="KW-1185">Reference proteome</keyword>
<dbReference type="InterPro" id="IPR003583">
    <property type="entry name" value="Hlx-hairpin-Hlx_DNA-bd_motif"/>
</dbReference>
<dbReference type="RefSeq" id="WP_270690967.1">
    <property type="nucleotide sequence ID" value="NZ_JAQFWQ010000203.1"/>
</dbReference>
<feature type="compositionally biased region" description="Low complexity" evidence="1">
    <location>
        <begin position="216"/>
        <end position="231"/>
    </location>
</feature>
<feature type="domain" description="Helix-hairpin-helix DNA-binding motif class 1" evidence="3">
    <location>
        <begin position="371"/>
        <end position="390"/>
    </location>
</feature>
<evidence type="ECO:0000313" key="5">
    <source>
        <dbReference type="Proteomes" id="UP001527866"/>
    </source>
</evidence>
<dbReference type="InterPro" id="IPR019554">
    <property type="entry name" value="Soluble_ligand-bd"/>
</dbReference>
<dbReference type="InterPro" id="IPR010994">
    <property type="entry name" value="RuvA_2-like"/>
</dbReference>
<accession>A0ABT4UFN3</accession>
<feature type="compositionally biased region" description="Pro residues" evidence="1">
    <location>
        <begin position="311"/>
        <end position="323"/>
    </location>
</feature>
<dbReference type="Pfam" id="PF10531">
    <property type="entry name" value="SLBB"/>
    <property type="match status" value="1"/>
</dbReference>
<dbReference type="PANTHER" id="PTHR21180:SF32">
    <property type="entry name" value="ENDONUCLEASE_EXONUCLEASE_PHOSPHATASE FAMILY DOMAIN-CONTAINING PROTEIN 1"/>
    <property type="match status" value="1"/>
</dbReference>
<evidence type="ECO:0000256" key="1">
    <source>
        <dbReference type="SAM" id="MobiDB-lite"/>
    </source>
</evidence>
<feature type="compositionally biased region" description="Low complexity" evidence="1">
    <location>
        <begin position="24"/>
        <end position="49"/>
    </location>
</feature>
<dbReference type="Gene3D" id="1.10.150.320">
    <property type="entry name" value="Photosystem II 12 kDa extrinsic protein"/>
    <property type="match status" value="1"/>
</dbReference>
<dbReference type="NCBIfam" id="TIGR00426">
    <property type="entry name" value="competence protein ComEA helix-hairpin-helix repeat region"/>
    <property type="match status" value="1"/>
</dbReference>
<comment type="caution">
    <text evidence="4">The sequence shown here is derived from an EMBL/GenBank/DDBJ whole genome shotgun (WGS) entry which is preliminary data.</text>
</comment>
<evidence type="ECO:0000259" key="3">
    <source>
        <dbReference type="SMART" id="SM00278"/>
    </source>
</evidence>
<dbReference type="GO" id="GO:0003677">
    <property type="term" value="F:DNA binding"/>
    <property type="evidence" value="ECO:0007669"/>
    <property type="project" value="UniProtKB-KW"/>
</dbReference>
<feature type="region of interest" description="Disordered" evidence="1">
    <location>
        <begin position="1"/>
        <end position="146"/>
    </location>
</feature>
<organism evidence="4 5">
    <name type="scientific">Nocardiopsis endophytica</name>
    <dbReference type="NCBI Taxonomy" id="3018445"/>
    <lineage>
        <taxon>Bacteria</taxon>
        <taxon>Bacillati</taxon>
        <taxon>Actinomycetota</taxon>
        <taxon>Actinomycetes</taxon>
        <taxon>Streptosporangiales</taxon>
        <taxon>Nocardiopsidaceae</taxon>
        <taxon>Nocardiopsis</taxon>
    </lineage>
</organism>
<dbReference type="InterPro" id="IPR004509">
    <property type="entry name" value="Competence_ComEA_HhH"/>
</dbReference>
<feature type="region of interest" description="Disordered" evidence="1">
    <location>
        <begin position="207"/>
        <end position="262"/>
    </location>
</feature>
<keyword evidence="2" id="KW-0812">Transmembrane</keyword>
<evidence type="ECO:0000313" key="4">
    <source>
        <dbReference type="EMBL" id="MDA2815299.1"/>
    </source>
</evidence>
<dbReference type="SMART" id="SM00278">
    <property type="entry name" value="HhH1"/>
    <property type="match status" value="2"/>
</dbReference>
<keyword evidence="2" id="KW-0472">Membrane</keyword>
<feature type="compositionally biased region" description="Basic and acidic residues" evidence="1">
    <location>
        <begin position="9"/>
        <end position="22"/>
    </location>
</feature>
<reference evidence="4 5" key="1">
    <citation type="submission" date="2023-01" db="EMBL/GenBank/DDBJ databases">
        <title>Draft genome sequence of Nocardiopsis sp. RSe5-2 isolated from halophytes.</title>
        <authorList>
            <person name="Duangmal K."/>
            <person name="Chantavorakit T."/>
        </authorList>
    </citation>
    <scope>NUCLEOTIDE SEQUENCE [LARGE SCALE GENOMIC DNA]</scope>
    <source>
        <strain evidence="4 5">RSe5-2</strain>
    </source>
</reference>
<keyword evidence="2" id="KW-1133">Transmembrane helix</keyword>
<dbReference type="PANTHER" id="PTHR21180">
    <property type="entry name" value="ENDONUCLEASE/EXONUCLEASE/PHOSPHATASE FAMILY DOMAIN-CONTAINING PROTEIN 1"/>
    <property type="match status" value="1"/>
</dbReference>
<dbReference type="SUPFAM" id="SSF47781">
    <property type="entry name" value="RuvA domain 2-like"/>
    <property type="match status" value="1"/>
</dbReference>
<protein>
    <submittedName>
        <fullName evidence="4">ComEA family DNA-binding protein</fullName>
    </submittedName>
</protein>
<feature type="compositionally biased region" description="Pro residues" evidence="1">
    <location>
        <begin position="64"/>
        <end position="83"/>
    </location>
</feature>
<keyword evidence="4" id="KW-0238">DNA-binding</keyword>
<dbReference type="Pfam" id="PF12836">
    <property type="entry name" value="HHH_3"/>
    <property type="match status" value="1"/>
</dbReference>
<evidence type="ECO:0000256" key="2">
    <source>
        <dbReference type="SAM" id="Phobius"/>
    </source>
</evidence>
<dbReference type="Proteomes" id="UP001527866">
    <property type="component" value="Unassembled WGS sequence"/>
</dbReference>
<sequence length="398" mass="39874">MSPFRGRGRHSEAHSTTAERLRSATGAGPAHPGAGPTDRPGAGADDTAPGAPPGRRAEYGRPSPVTPEGPPPPGPAEGPGPEDPFPEDPVPDVDLPAPPYAFGVGAAPDTASDAVSDTAFRTDRPRRHPPPRRAVPDGEEEPLPRGYAEATAASLRPSLSELVAERLQLNAPDGRARLGRAGLGGLLLVCAAAVAATAWFTLGGPPASDPAPQLQAESAPSDPSPAALSSPGPAPPGPESAAPQGEVTVHVGGDVNEPGVVTLPAGSRVADAIEAAGGVADGADTGTLNLARPLADGEQILVGEEYEQAAPPAPPGEAPPGAAPPGGGEGALIDLNTATQEQLQTLPGVGPVLAERIIAFRTEHGGFKAVEQLQEVSGIGEKRYAELKDLVQVAGPAP</sequence>
<name>A0ABT4UFN3_9ACTN</name>
<dbReference type="EMBL" id="JAQFWQ010000203">
    <property type="protein sequence ID" value="MDA2815299.1"/>
    <property type="molecule type" value="Genomic_DNA"/>
</dbReference>